<feature type="transmembrane region" description="Helical" evidence="8">
    <location>
        <begin position="75"/>
        <end position="94"/>
    </location>
</feature>
<dbReference type="SUPFAM" id="SSF103473">
    <property type="entry name" value="MFS general substrate transporter"/>
    <property type="match status" value="1"/>
</dbReference>
<dbReference type="Pfam" id="PF02545">
    <property type="entry name" value="Maf"/>
    <property type="match status" value="1"/>
</dbReference>
<evidence type="ECO:0000256" key="2">
    <source>
        <dbReference type="ARBA" id="ARBA00022448"/>
    </source>
</evidence>
<dbReference type="GO" id="GO:0022857">
    <property type="term" value="F:transmembrane transporter activity"/>
    <property type="evidence" value="ECO:0007669"/>
    <property type="project" value="InterPro"/>
</dbReference>
<evidence type="ECO:0008006" key="11">
    <source>
        <dbReference type="Google" id="ProtNLM"/>
    </source>
</evidence>
<dbReference type="AlphaFoldDB" id="A0AAD5DM91"/>
<evidence type="ECO:0000313" key="9">
    <source>
        <dbReference type="EMBL" id="KAI7839546.1"/>
    </source>
</evidence>
<gene>
    <name evidence="9" type="ORF">COHA_006728</name>
</gene>
<dbReference type="InterPro" id="IPR001958">
    <property type="entry name" value="Tet-R_TetA/multi-R_MdtG-like"/>
</dbReference>
<keyword evidence="6 8" id="KW-0472">Membrane</keyword>
<comment type="caution">
    <text evidence="9">The sequence shown here is derived from an EMBL/GenBank/DDBJ whole genome shotgun (WGS) entry which is preliminary data.</text>
</comment>
<organism evidence="9 10">
    <name type="scientific">Chlorella ohadii</name>
    <dbReference type="NCBI Taxonomy" id="2649997"/>
    <lineage>
        <taxon>Eukaryota</taxon>
        <taxon>Viridiplantae</taxon>
        <taxon>Chlorophyta</taxon>
        <taxon>core chlorophytes</taxon>
        <taxon>Trebouxiophyceae</taxon>
        <taxon>Chlorellales</taxon>
        <taxon>Chlorellaceae</taxon>
        <taxon>Chlorella clade</taxon>
        <taxon>Chlorella</taxon>
    </lineage>
</organism>
<sequence length="805" mass="82765">MAPGTGGKDGGASGAADVPLSTAAVARRLFPLYLTHINQGILVTMPFVVAVYMVRDWEAADSGGAPVSEQAVGRATGFLAAVFCFAQLLTSFAWGSVSDRIGRKPVLVVGNISCVASAIWFGLAGSYWEAVAARTLGGALNAIILVEKAMIGEGLPSRADQATAFGLMSLCWGVGSLAGPVIGSLSSPCGTSAGQGSGLLCGEHGLLAARPYFLPCLVAGLLSAVATVLTITHLDETLPSRRAHAGGSGTGSTARYAPVPASEQAAAAAGAAAVQGGEVELHASLKHRRGDVQGLGGLADGGTSGSRPGSKLRAFRGDSARMAAVGSGGIAGAQRSKQPAVEEDGGSFPSSPASSGSDDFVVFSAVDLEAAPASHPPESLLPQAPWYRQRACITTLVGYGLIAFLFNVMEEVLPIFASAAVVQGGLGLTPSQLAPSLSFGGVVLMVYALKGFPRLMRRVGVVRALRLGLWMAAPMALSIPACSLFGGMPALTQASLFLAMGFKAVAGTSAFTACLILVNAAAPKDALGSVNGVGQTLASGVRGLGPALGGLMWGWSLSLSPAWLPHQYVPFGLMGLLALATDFVYRGLQMPEGEELSESSPPPFHPHPPTAIMDELSQRYGFTYEIAKADIDEKAIRHEDAQHLVLRLAHAKADAIRAKLQAAAGEAGQPLDGLLVTCDQVVLHEGQILEKPEDEAEARRYIAGYGRAPACTVGSVVLTDLASGASWEGVDVATIHFAPIPGDSVDRLIAEGEVFWCAGGLMVEHELVQPHVIRMDGSLDSVMGLDKQLLLRLLCAAGAAEEAAA</sequence>
<keyword evidence="2" id="KW-0813">Transport</keyword>
<evidence type="ECO:0000313" key="10">
    <source>
        <dbReference type="Proteomes" id="UP001205105"/>
    </source>
</evidence>
<dbReference type="Gene3D" id="1.20.1250.20">
    <property type="entry name" value="MFS general substrate transporter like domains"/>
    <property type="match status" value="1"/>
</dbReference>
<feature type="region of interest" description="Disordered" evidence="7">
    <location>
        <begin position="326"/>
        <end position="355"/>
    </location>
</feature>
<evidence type="ECO:0000256" key="1">
    <source>
        <dbReference type="ARBA" id="ARBA00004141"/>
    </source>
</evidence>
<dbReference type="PRINTS" id="PR01035">
    <property type="entry name" value="TCRTETA"/>
</dbReference>
<evidence type="ECO:0000256" key="6">
    <source>
        <dbReference type="ARBA" id="ARBA00023136"/>
    </source>
</evidence>
<feature type="compositionally biased region" description="Gly residues" evidence="7">
    <location>
        <begin position="293"/>
        <end position="304"/>
    </location>
</feature>
<feature type="transmembrane region" description="Helical" evidence="8">
    <location>
        <begin position="433"/>
        <end position="452"/>
    </location>
</feature>
<dbReference type="Pfam" id="PF07690">
    <property type="entry name" value="MFS_1"/>
    <property type="match status" value="1"/>
</dbReference>
<feature type="transmembrane region" description="Helical" evidence="8">
    <location>
        <begin position="37"/>
        <end position="55"/>
    </location>
</feature>
<keyword evidence="3 8" id="KW-0812">Transmembrane</keyword>
<evidence type="ECO:0000256" key="8">
    <source>
        <dbReference type="SAM" id="Phobius"/>
    </source>
</evidence>
<dbReference type="InterPro" id="IPR036259">
    <property type="entry name" value="MFS_trans_sf"/>
</dbReference>
<keyword evidence="10" id="KW-1185">Reference proteome</keyword>
<name>A0AAD5DM91_9CHLO</name>
<feature type="region of interest" description="Disordered" evidence="7">
    <location>
        <begin position="292"/>
        <end position="313"/>
    </location>
</feature>
<feature type="transmembrane region" description="Helical" evidence="8">
    <location>
        <begin position="212"/>
        <end position="232"/>
    </location>
</feature>
<evidence type="ECO:0000256" key="4">
    <source>
        <dbReference type="ARBA" id="ARBA00022801"/>
    </source>
</evidence>
<evidence type="ECO:0000256" key="7">
    <source>
        <dbReference type="SAM" id="MobiDB-lite"/>
    </source>
</evidence>
<feature type="transmembrane region" description="Helical" evidence="8">
    <location>
        <begin position="396"/>
        <end position="421"/>
    </location>
</feature>
<feature type="transmembrane region" description="Helical" evidence="8">
    <location>
        <begin position="106"/>
        <end position="125"/>
    </location>
</feature>
<comment type="subcellular location">
    <subcellularLocation>
        <location evidence="1">Membrane</location>
        <topology evidence="1">Multi-pass membrane protein</topology>
    </subcellularLocation>
</comment>
<evidence type="ECO:0000256" key="5">
    <source>
        <dbReference type="ARBA" id="ARBA00022989"/>
    </source>
</evidence>
<accession>A0AAD5DM91</accession>
<dbReference type="InterPro" id="IPR003697">
    <property type="entry name" value="Maf-like"/>
</dbReference>
<keyword evidence="4" id="KW-0378">Hydrolase</keyword>
<keyword evidence="5 8" id="KW-1133">Transmembrane helix</keyword>
<dbReference type="PANTHER" id="PTHR23504">
    <property type="entry name" value="MAJOR FACILITATOR SUPERFAMILY DOMAIN-CONTAINING PROTEIN 10"/>
    <property type="match status" value="1"/>
</dbReference>
<protein>
    <recommendedName>
        <fullName evidence="11">MFS general substrate transporter</fullName>
    </recommendedName>
</protein>
<dbReference type="Gene3D" id="3.90.950.10">
    <property type="match status" value="1"/>
</dbReference>
<dbReference type="Proteomes" id="UP001205105">
    <property type="component" value="Unassembled WGS sequence"/>
</dbReference>
<evidence type="ECO:0000256" key="3">
    <source>
        <dbReference type="ARBA" id="ARBA00022692"/>
    </source>
</evidence>
<dbReference type="InterPro" id="IPR011701">
    <property type="entry name" value="MFS"/>
</dbReference>
<proteinExistence type="predicted"/>
<dbReference type="SUPFAM" id="SSF52972">
    <property type="entry name" value="ITPase-like"/>
    <property type="match status" value="1"/>
</dbReference>
<feature type="compositionally biased region" description="Low complexity" evidence="7">
    <location>
        <begin position="346"/>
        <end position="355"/>
    </location>
</feature>
<feature type="transmembrane region" description="Helical" evidence="8">
    <location>
        <begin position="494"/>
        <end position="518"/>
    </location>
</feature>
<dbReference type="GO" id="GO:0016020">
    <property type="term" value="C:membrane"/>
    <property type="evidence" value="ECO:0007669"/>
    <property type="project" value="UniProtKB-SubCell"/>
</dbReference>
<dbReference type="EMBL" id="JADXDR010000099">
    <property type="protein sequence ID" value="KAI7839546.1"/>
    <property type="molecule type" value="Genomic_DNA"/>
</dbReference>
<dbReference type="InterPro" id="IPR029001">
    <property type="entry name" value="ITPase-like_fam"/>
</dbReference>
<dbReference type="GO" id="GO:0047429">
    <property type="term" value="F:nucleoside triphosphate diphosphatase activity"/>
    <property type="evidence" value="ECO:0007669"/>
    <property type="project" value="InterPro"/>
</dbReference>
<reference evidence="9" key="1">
    <citation type="submission" date="2020-11" db="EMBL/GenBank/DDBJ databases">
        <title>Chlorella ohadii genome sequencing and assembly.</title>
        <authorList>
            <person name="Murik O."/>
            <person name="Treves H."/>
            <person name="Kedem I."/>
            <person name="Shotland Y."/>
            <person name="Kaplan A."/>
        </authorList>
    </citation>
    <scope>NUCLEOTIDE SEQUENCE</scope>
    <source>
        <strain evidence="9">1</strain>
    </source>
</reference>
<feature type="transmembrane region" description="Helical" evidence="8">
    <location>
        <begin position="464"/>
        <end position="488"/>
    </location>
</feature>
<dbReference type="PANTHER" id="PTHR23504:SF117">
    <property type="entry name" value="MAJOR FACILITATOR SUPERFAMILY PROTEIN"/>
    <property type="match status" value="1"/>
</dbReference>